<evidence type="ECO:0000256" key="1">
    <source>
        <dbReference type="ARBA" id="ARBA00004651"/>
    </source>
</evidence>
<feature type="transmembrane region" description="Helical" evidence="7">
    <location>
        <begin position="192"/>
        <end position="207"/>
    </location>
</feature>
<reference evidence="10" key="1">
    <citation type="journal article" date="2019" name="Int. J. Syst. Evol. Microbiol.">
        <title>The Global Catalogue of Microorganisms (GCM) 10K type strain sequencing project: providing services to taxonomists for standard genome sequencing and annotation.</title>
        <authorList>
            <consortium name="The Broad Institute Genomics Platform"/>
            <consortium name="The Broad Institute Genome Sequencing Center for Infectious Disease"/>
            <person name="Wu L."/>
            <person name="Ma J."/>
        </authorList>
    </citation>
    <scope>NUCLEOTIDE SEQUENCE [LARGE SCALE GENOMIC DNA]</scope>
    <source>
        <strain evidence="10">KCTC 42143</strain>
    </source>
</reference>
<comment type="similarity">
    <text evidence="2">Belongs to the acyltransferase 3 family.</text>
</comment>
<feature type="transmembrane region" description="Helical" evidence="7">
    <location>
        <begin position="85"/>
        <end position="104"/>
    </location>
</feature>
<feature type="transmembrane region" description="Helical" evidence="7">
    <location>
        <begin position="154"/>
        <end position="172"/>
    </location>
</feature>
<evidence type="ECO:0000256" key="2">
    <source>
        <dbReference type="ARBA" id="ARBA00007400"/>
    </source>
</evidence>
<proteinExistence type="inferred from homology"/>
<accession>A0ABW4NLH6</accession>
<feature type="transmembrane region" description="Helical" evidence="7">
    <location>
        <begin position="45"/>
        <end position="65"/>
    </location>
</feature>
<evidence type="ECO:0000259" key="8">
    <source>
        <dbReference type="Pfam" id="PF01757"/>
    </source>
</evidence>
<keyword evidence="6 7" id="KW-0472">Membrane</keyword>
<keyword evidence="9" id="KW-0808">Transferase</keyword>
<organism evidence="9 10">
    <name type="scientific">Carnobacterium antarcticum</name>
    <dbReference type="NCBI Taxonomy" id="2126436"/>
    <lineage>
        <taxon>Bacteria</taxon>
        <taxon>Bacillati</taxon>
        <taxon>Bacillota</taxon>
        <taxon>Bacilli</taxon>
        <taxon>Lactobacillales</taxon>
        <taxon>Carnobacteriaceae</taxon>
        <taxon>Carnobacterium</taxon>
    </lineage>
</organism>
<dbReference type="GO" id="GO:0016746">
    <property type="term" value="F:acyltransferase activity"/>
    <property type="evidence" value="ECO:0007669"/>
    <property type="project" value="UniProtKB-KW"/>
</dbReference>
<keyword evidence="4 7" id="KW-0812">Transmembrane</keyword>
<evidence type="ECO:0000256" key="6">
    <source>
        <dbReference type="ARBA" id="ARBA00023136"/>
    </source>
</evidence>
<feature type="transmembrane region" description="Helical" evidence="7">
    <location>
        <begin position="219"/>
        <end position="236"/>
    </location>
</feature>
<dbReference type="PANTHER" id="PTHR40074">
    <property type="entry name" value="O-ACETYLTRANSFERASE WECH"/>
    <property type="match status" value="1"/>
</dbReference>
<dbReference type="Pfam" id="PF01757">
    <property type="entry name" value="Acyl_transf_3"/>
    <property type="match status" value="1"/>
</dbReference>
<comment type="caution">
    <text evidence="9">The sequence shown here is derived from an EMBL/GenBank/DDBJ whole genome shotgun (WGS) entry which is preliminary data.</text>
</comment>
<feature type="transmembrane region" description="Helical" evidence="7">
    <location>
        <begin position="287"/>
        <end position="306"/>
    </location>
</feature>
<protein>
    <submittedName>
        <fullName evidence="9">Acyltransferase</fullName>
    </submittedName>
</protein>
<dbReference type="InterPro" id="IPR002656">
    <property type="entry name" value="Acyl_transf_3_dom"/>
</dbReference>
<dbReference type="PANTHER" id="PTHR40074:SF2">
    <property type="entry name" value="O-ACETYLTRANSFERASE WECH"/>
    <property type="match status" value="1"/>
</dbReference>
<evidence type="ECO:0000256" key="5">
    <source>
        <dbReference type="ARBA" id="ARBA00022989"/>
    </source>
</evidence>
<keyword evidence="9" id="KW-0012">Acyltransferase</keyword>
<name>A0ABW4NLH6_9LACT</name>
<evidence type="ECO:0000313" key="9">
    <source>
        <dbReference type="EMBL" id="MFD1799202.1"/>
    </source>
</evidence>
<sequence>MKERILYADILRVIAVFLVIVIHISSRDFGLSAVDSVQWQTLNGYNGLARVSVPLFFMLSGMFFLNPDKEVPIKKLYRKNIFRVVLAFLFWSALYAVIFTLNEYRTLNIEVMKSMYTAFIEGHFHLWFLFRIVEIYVMVPFLRKIAEDKKTIEYLLLFCFVIGFIIPTYNSFPVSSTTTIMDNPERGLDLDITFGYVGYFFAGYYLNRFTLSEKVKKTIYAFGVLGVLTTIIETSIRSLQAGEPYKLLYEYLTPNVLFASLAVFLLVKEMCQHRSFSERTQKWILEFSTYSFGIYLIHVLILFLLWKWGLNTLVVIPIVSVPLIALVVFFISYGCIKLMGKIPFLKRFIL</sequence>
<dbReference type="EMBL" id="JBHUFF010000009">
    <property type="protein sequence ID" value="MFD1799202.1"/>
    <property type="molecule type" value="Genomic_DNA"/>
</dbReference>
<feature type="transmembrane region" description="Helical" evidence="7">
    <location>
        <begin position="5"/>
        <end position="25"/>
    </location>
</feature>
<gene>
    <name evidence="9" type="ORF">ACFSBK_04915</name>
</gene>
<feature type="transmembrane region" description="Helical" evidence="7">
    <location>
        <begin position="124"/>
        <end position="142"/>
    </location>
</feature>
<comment type="subcellular location">
    <subcellularLocation>
        <location evidence="1">Cell membrane</location>
        <topology evidence="1">Multi-pass membrane protein</topology>
    </subcellularLocation>
</comment>
<feature type="transmembrane region" description="Helical" evidence="7">
    <location>
        <begin position="248"/>
        <end position="267"/>
    </location>
</feature>
<keyword evidence="10" id="KW-1185">Reference proteome</keyword>
<evidence type="ECO:0000256" key="3">
    <source>
        <dbReference type="ARBA" id="ARBA00022475"/>
    </source>
</evidence>
<dbReference type="Proteomes" id="UP001597285">
    <property type="component" value="Unassembled WGS sequence"/>
</dbReference>
<evidence type="ECO:0000256" key="4">
    <source>
        <dbReference type="ARBA" id="ARBA00022692"/>
    </source>
</evidence>
<evidence type="ECO:0000313" key="10">
    <source>
        <dbReference type="Proteomes" id="UP001597285"/>
    </source>
</evidence>
<dbReference type="RefSeq" id="WP_058918892.1">
    <property type="nucleotide sequence ID" value="NZ_JBHSQC010000004.1"/>
</dbReference>
<feature type="domain" description="Acyltransferase 3" evidence="8">
    <location>
        <begin position="6"/>
        <end position="334"/>
    </location>
</feature>
<keyword evidence="3" id="KW-1003">Cell membrane</keyword>
<evidence type="ECO:0000256" key="7">
    <source>
        <dbReference type="SAM" id="Phobius"/>
    </source>
</evidence>
<feature type="transmembrane region" description="Helical" evidence="7">
    <location>
        <begin position="312"/>
        <end position="336"/>
    </location>
</feature>
<keyword evidence="5 7" id="KW-1133">Transmembrane helix</keyword>